<dbReference type="Pfam" id="PF00172">
    <property type="entry name" value="Zn_clus"/>
    <property type="match status" value="1"/>
</dbReference>
<dbReference type="GeneID" id="38114272"/>
<keyword evidence="9" id="KW-1185">Reference proteome</keyword>
<dbReference type="InterPro" id="IPR050815">
    <property type="entry name" value="TF_fung"/>
</dbReference>
<feature type="domain" description="Zn(2)-C6 fungal-type" evidence="7">
    <location>
        <begin position="21"/>
        <end position="51"/>
    </location>
</feature>
<dbReference type="GO" id="GO:0006351">
    <property type="term" value="P:DNA-templated transcription"/>
    <property type="evidence" value="ECO:0007669"/>
    <property type="project" value="InterPro"/>
</dbReference>
<dbReference type="SMART" id="SM00906">
    <property type="entry name" value="Fungal_trans"/>
    <property type="match status" value="1"/>
</dbReference>
<dbReference type="GO" id="GO:0005634">
    <property type="term" value="C:nucleus"/>
    <property type="evidence" value="ECO:0007669"/>
    <property type="project" value="UniProtKB-SubCell"/>
</dbReference>
<evidence type="ECO:0000256" key="4">
    <source>
        <dbReference type="ARBA" id="ARBA00023125"/>
    </source>
</evidence>
<evidence type="ECO:0000313" key="9">
    <source>
        <dbReference type="Proteomes" id="UP000256690"/>
    </source>
</evidence>
<evidence type="ECO:0000256" key="2">
    <source>
        <dbReference type="ARBA" id="ARBA00022723"/>
    </source>
</evidence>
<comment type="caution">
    <text evidence="8">The sequence shown here is derived from an EMBL/GenBank/DDBJ whole genome shotgun (WGS) entry which is preliminary data.</text>
</comment>
<dbReference type="PANTHER" id="PTHR47338:SF3">
    <property type="entry name" value="C6 FINGER DOMAIN TRANSCRIPTION FACTOR DBAA-RELATED"/>
    <property type="match status" value="1"/>
</dbReference>
<organism evidence="8 9">
    <name type="scientific">Aspergillus mulundensis</name>
    <dbReference type="NCBI Taxonomy" id="1810919"/>
    <lineage>
        <taxon>Eukaryota</taxon>
        <taxon>Fungi</taxon>
        <taxon>Dikarya</taxon>
        <taxon>Ascomycota</taxon>
        <taxon>Pezizomycotina</taxon>
        <taxon>Eurotiomycetes</taxon>
        <taxon>Eurotiomycetidae</taxon>
        <taxon>Eurotiales</taxon>
        <taxon>Aspergillaceae</taxon>
        <taxon>Aspergillus</taxon>
        <taxon>Aspergillus subgen. Nidulantes</taxon>
    </lineage>
</organism>
<evidence type="ECO:0000256" key="3">
    <source>
        <dbReference type="ARBA" id="ARBA00023015"/>
    </source>
</evidence>
<evidence type="ECO:0000313" key="8">
    <source>
        <dbReference type="EMBL" id="RDW83576.1"/>
    </source>
</evidence>
<proteinExistence type="predicted"/>
<protein>
    <submittedName>
        <fullName evidence="8">Putative Zn(II)2Cys6 transcription factor</fullName>
    </submittedName>
</protein>
<keyword evidence="6" id="KW-0539">Nucleus</keyword>
<dbReference type="EMBL" id="PVWQ01000004">
    <property type="protein sequence ID" value="RDW83576.1"/>
    <property type="molecule type" value="Genomic_DNA"/>
</dbReference>
<accession>A0A3D8SB85</accession>
<dbReference type="CDD" id="cd12148">
    <property type="entry name" value="fungal_TF_MHR"/>
    <property type="match status" value="1"/>
</dbReference>
<evidence type="ECO:0000256" key="6">
    <source>
        <dbReference type="ARBA" id="ARBA00023242"/>
    </source>
</evidence>
<dbReference type="GO" id="GO:0003677">
    <property type="term" value="F:DNA binding"/>
    <property type="evidence" value="ECO:0007669"/>
    <property type="project" value="UniProtKB-KW"/>
</dbReference>
<keyword evidence="4" id="KW-0238">DNA-binding</keyword>
<dbReference type="GO" id="GO:0008270">
    <property type="term" value="F:zinc ion binding"/>
    <property type="evidence" value="ECO:0007669"/>
    <property type="project" value="InterPro"/>
</dbReference>
<keyword evidence="3" id="KW-0805">Transcription regulation</keyword>
<evidence type="ECO:0000256" key="1">
    <source>
        <dbReference type="ARBA" id="ARBA00004123"/>
    </source>
</evidence>
<comment type="subcellular location">
    <subcellularLocation>
        <location evidence="1">Nucleus</location>
    </subcellularLocation>
</comment>
<sequence length="629" mass="69959">MPQKSQARDTSKPARQQPGLACEECRKRKARCDRAKPQCGSCLMTGRVCIVNHNRPRRGPKKGQIESLYSRLGRFIFVAEMRESDRERWLTVTEVLEEQVVEQMDHIYHGDLESQEQLALTHDVRRHSSSGSSSDARHDVPFLLSPSALDTTTTERTLLPSPFANVRPLPAQGSAYTGSSMSPSPGLDIVLADLDQLYFDRVHPIAPFLHQQRHLSHLETEPPLLARACLRSAMRTVAAAMSAQFRRLADSLYVETSRVVMELDTIERTPPLEQIQAVLLLAHYELLRMEESRAMVTAGRCFRLIQLSRLHDTDAYGNNGGDFVANEEKRRTFWVAYCFDRVLSSRHEWPLTLQEEATWIRLPVPESTFQMAQPIDQPMDFLHEAIATSGQKALPPFAEYIVLATLHGRTMNLRRSALLLSTSTEASMFYERQKALSSVIEKRSTLWSYSPPSSTPLGMADPLVAFTHLLGKMMMISIGEVGEVAREHFMGISNPVRDAAGLEAVQLSMAIGGQELLINGDGYSTPAAGGAGDMQRSAQAASEFVALAKSMCPVNCFRAHPFLPNAVFRTAVYLATHNNGTEAGRIQCSHEVEDLRQILKELKVVNNLAREVLRELGSLTVPLSIATAG</sequence>
<dbReference type="PROSITE" id="PS50048">
    <property type="entry name" value="ZN2_CY6_FUNGAL_2"/>
    <property type="match status" value="1"/>
</dbReference>
<evidence type="ECO:0000259" key="7">
    <source>
        <dbReference type="PROSITE" id="PS50048"/>
    </source>
</evidence>
<dbReference type="Gene3D" id="4.10.240.10">
    <property type="entry name" value="Zn(2)-C6 fungal-type DNA-binding domain"/>
    <property type="match status" value="1"/>
</dbReference>
<dbReference type="RefSeq" id="XP_026604914.1">
    <property type="nucleotide sequence ID" value="XM_026745918.1"/>
</dbReference>
<dbReference type="STRING" id="1810919.A0A3D8SB85"/>
<dbReference type="AlphaFoldDB" id="A0A3D8SB85"/>
<dbReference type="InterPro" id="IPR036864">
    <property type="entry name" value="Zn2-C6_fun-type_DNA-bd_sf"/>
</dbReference>
<dbReference type="CDD" id="cd00067">
    <property type="entry name" value="GAL4"/>
    <property type="match status" value="1"/>
</dbReference>
<evidence type="ECO:0000256" key="5">
    <source>
        <dbReference type="ARBA" id="ARBA00023163"/>
    </source>
</evidence>
<dbReference type="InterPro" id="IPR001138">
    <property type="entry name" value="Zn2Cys6_DnaBD"/>
</dbReference>
<dbReference type="Pfam" id="PF04082">
    <property type="entry name" value="Fungal_trans"/>
    <property type="match status" value="1"/>
</dbReference>
<dbReference type="Proteomes" id="UP000256690">
    <property type="component" value="Unassembled WGS sequence"/>
</dbReference>
<dbReference type="OrthoDB" id="3037908at2759"/>
<dbReference type="GO" id="GO:0000981">
    <property type="term" value="F:DNA-binding transcription factor activity, RNA polymerase II-specific"/>
    <property type="evidence" value="ECO:0007669"/>
    <property type="project" value="InterPro"/>
</dbReference>
<dbReference type="InterPro" id="IPR007219">
    <property type="entry name" value="XnlR_reg_dom"/>
</dbReference>
<reference evidence="8 9" key="1">
    <citation type="journal article" date="2018" name="IMA Fungus">
        <title>IMA Genome-F 9: Draft genome sequence of Annulohypoxylon stygium, Aspergillus mulundensis, Berkeleyomyces basicola (syn. Thielaviopsis basicola), Ceratocystis smalleyi, two Cercospora beticola strains, Coleophoma cylindrospora, Fusarium fracticaudum, Phialophora cf. hyalina, and Morchella septimelata.</title>
        <authorList>
            <person name="Wingfield B.D."/>
            <person name="Bills G.F."/>
            <person name="Dong Y."/>
            <person name="Huang W."/>
            <person name="Nel W.J."/>
            <person name="Swalarsk-Parry B.S."/>
            <person name="Vaghefi N."/>
            <person name="Wilken P.M."/>
            <person name="An Z."/>
            <person name="de Beer Z.W."/>
            <person name="De Vos L."/>
            <person name="Chen L."/>
            <person name="Duong T.A."/>
            <person name="Gao Y."/>
            <person name="Hammerbacher A."/>
            <person name="Kikkert J.R."/>
            <person name="Li Y."/>
            <person name="Li H."/>
            <person name="Li K."/>
            <person name="Li Q."/>
            <person name="Liu X."/>
            <person name="Ma X."/>
            <person name="Naidoo K."/>
            <person name="Pethybridge S.J."/>
            <person name="Sun J."/>
            <person name="Steenkamp E.T."/>
            <person name="van der Nest M.A."/>
            <person name="van Wyk S."/>
            <person name="Wingfield M.J."/>
            <person name="Xiong C."/>
            <person name="Yue Q."/>
            <person name="Zhang X."/>
        </authorList>
    </citation>
    <scope>NUCLEOTIDE SEQUENCE [LARGE SCALE GENOMIC DNA]</scope>
    <source>
        <strain evidence="8 9">DSM 5745</strain>
    </source>
</reference>
<dbReference type="SMART" id="SM00066">
    <property type="entry name" value="GAL4"/>
    <property type="match status" value="1"/>
</dbReference>
<name>A0A3D8SB85_9EURO</name>
<keyword evidence="5" id="KW-0804">Transcription</keyword>
<dbReference type="PANTHER" id="PTHR47338">
    <property type="entry name" value="ZN(II)2CYS6 TRANSCRIPTION FACTOR (EUROFUNG)-RELATED"/>
    <property type="match status" value="1"/>
</dbReference>
<dbReference type="SUPFAM" id="SSF57701">
    <property type="entry name" value="Zn2/Cys6 DNA-binding domain"/>
    <property type="match status" value="1"/>
</dbReference>
<dbReference type="PROSITE" id="PS00463">
    <property type="entry name" value="ZN2_CY6_FUNGAL_1"/>
    <property type="match status" value="1"/>
</dbReference>
<keyword evidence="2" id="KW-0479">Metal-binding</keyword>
<gene>
    <name evidence="8" type="ORF">DSM5745_03902</name>
</gene>